<organism evidence="2 3">
    <name type="scientific">Cryptolaemus montrouzieri</name>
    <dbReference type="NCBI Taxonomy" id="559131"/>
    <lineage>
        <taxon>Eukaryota</taxon>
        <taxon>Metazoa</taxon>
        <taxon>Ecdysozoa</taxon>
        <taxon>Arthropoda</taxon>
        <taxon>Hexapoda</taxon>
        <taxon>Insecta</taxon>
        <taxon>Pterygota</taxon>
        <taxon>Neoptera</taxon>
        <taxon>Endopterygota</taxon>
        <taxon>Coleoptera</taxon>
        <taxon>Polyphaga</taxon>
        <taxon>Cucujiformia</taxon>
        <taxon>Coccinelloidea</taxon>
        <taxon>Coccinellidae</taxon>
        <taxon>Scymninae</taxon>
        <taxon>Scymnini</taxon>
        <taxon>Cryptolaemus</taxon>
    </lineage>
</organism>
<keyword evidence="1" id="KW-0732">Signal</keyword>
<dbReference type="EMBL" id="JABFTP020000103">
    <property type="protein sequence ID" value="KAL3277701.1"/>
    <property type="molecule type" value="Genomic_DNA"/>
</dbReference>
<accession>A0ABD2NFY3</accession>
<sequence length="154" mass="16955">MFSSQVKVIVCVAFIVAAIEAAQLITNNSLEPVKVLQTNSNVKLTRKLMQDKLTRVGDKTIGQRVDGDALLSTIESQGEQIENVVLCYVDQVTYDCVNQISFVNATNQGKGDAIVTSIDISDNENTVNITVCSLPNIQYDLFIYIYGIECDNKN</sequence>
<reference evidence="2 3" key="1">
    <citation type="journal article" date="2021" name="BMC Biol.">
        <title>Horizontally acquired antibacterial genes associated with adaptive radiation of ladybird beetles.</title>
        <authorList>
            <person name="Li H.S."/>
            <person name="Tang X.F."/>
            <person name="Huang Y.H."/>
            <person name="Xu Z.Y."/>
            <person name="Chen M.L."/>
            <person name="Du X.Y."/>
            <person name="Qiu B.Y."/>
            <person name="Chen P.T."/>
            <person name="Zhang W."/>
            <person name="Slipinski A."/>
            <person name="Escalona H.E."/>
            <person name="Waterhouse R.M."/>
            <person name="Zwick A."/>
            <person name="Pang H."/>
        </authorList>
    </citation>
    <scope>NUCLEOTIDE SEQUENCE [LARGE SCALE GENOMIC DNA]</scope>
    <source>
        <strain evidence="2">SYSU2018</strain>
    </source>
</reference>
<gene>
    <name evidence="2" type="ORF">HHI36_013046</name>
</gene>
<keyword evidence="3" id="KW-1185">Reference proteome</keyword>
<evidence type="ECO:0000313" key="3">
    <source>
        <dbReference type="Proteomes" id="UP001516400"/>
    </source>
</evidence>
<proteinExistence type="predicted"/>
<evidence type="ECO:0000313" key="2">
    <source>
        <dbReference type="EMBL" id="KAL3277701.1"/>
    </source>
</evidence>
<evidence type="ECO:0000256" key="1">
    <source>
        <dbReference type="SAM" id="SignalP"/>
    </source>
</evidence>
<feature type="chain" id="PRO_5044741458" evidence="1">
    <location>
        <begin position="22"/>
        <end position="154"/>
    </location>
</feature>
<dbReference type="Proteomes" id="UP001516400">
    <property type="component" value="Unassembled WGS sequence"/>
</dbReference>
<dbReference type="AlphaFoldDB" id="A0ABD2NFY3"/>
<name>A0ABD2NFY3_9CUCU</name>
<feature type="signal peptide" evidence="1">
    <location>
        <begin position="1"/>
        <end position="21"/>
    </location>
</feature>
<comment type="caution">
    <text evidence="2">The sequence shown here is derived from an EMBL/GenBank/DDBJ whole genome shotgun (WGS) entry which is preliminary data.</text>
</comment>
<protein>
    <submittedName>
        <fullName evidence="2">Uncharacterized protein</fullName>
    </submittedName>
</protein>